<dbReference type="SMART" id="SM00849">
    <property type="entry name" value="Lactamase_B"/>
    <property type="match status" value="1"/>
</dbReference>
<dbReference type="GO" id="GO:0004527">
    <property type="term" value="F:exonuclease activity"/>
    <property type="evidence" value="ECO:0007669"/>
    <property type="project" value="UniProtKB-KW"/>
</dbReference>
<gene>
    <name evidence="6" type="ORF">A2886_01615</name>
</gene>
<dbReference type="InterPro" id="IPR041636">
    <property type="entry name" value="RNase_J_C"/>
</dbReference>
<comment type="caution">
    <text evidence="6">The sequence shown here is derived from an EMBL/GenBank/DDBJ whole genome shotgun (WGS) entry which is preliminary data.</text>
</comment>
<reference evidence="6 7" key="1">
    <citation type="journal article" date="2016" name="Nat. Commun.">
        <title>Thousands of microbial genomes shed light on interconnected biogeochemical processes in an aquifer system.</title>
        <authorList>
            <person name="Anantharaman K."/>
            <person name="Brown C.T."/>
            <person name="Hug L.A."/>
            <person name="Sharon I."/>
            <person name="Castelle C.J."/>
            <person name="Probst A.J."/>
            <person name="Thomas B.C."/>
            <person name="Singh A."/>
            <person name="Wilkins M.J."/>
            <person name="Karaoz U."/>
            <person name="Brodie E.L."/>
            <person name="Williams K.H."/>
            <person name="Hubbard S.S."/>
            <person name="Banfield J.F."/>
        </authorList>
    </citation>
    <scope>NUCLEOTIDE SEQUENCE [LARGE SCALE GENOMIC DNA]</scope>
</reference>
<dbReference type="InterPro" id="IPR036866">
    <property type="entry name" value="RibonucZ/Hydroxyglut_hydro"/>
</dbReference>
<dbReference type="PANTHER" id="PTHR43694">
    <property type="entry name" value="RIBONUCLEASE J"/>
    <property type="match status" value="1"/>
</dbReference>
<proteinExistence type="predicted"/>
<accession>A0A1F4USI9</accession>
<sequence>MKLKIDSIVNKKGAPALKIISLGGTTSVTGNITAYECGNDIIVVDCGIGFPDSDMPGVDVVIPDFSYLFQNRDRVRALFITHAHEDHFGAVPYLLKELDVPIYSSNLVLGFVKGRLQDKASKQIAAAASLHVFSPETPPVTIGNFTFTAFGINHSVPNAMGFAIKTPQGVVMHIADFKIDWTPVLDEPMELGKIAQYGNEGVLCLLSDCLGVTHEGYSESEGKLGATFDVLFERATGRQIMVTTISSNISRMHQIITSATKIGRRVVLAGRSIRQSVEIAQGLGRLKFDKNIFVSDKDSTKYAQKDLVYIIAGCYGQYGSALAKAARKEHNFIEIEENAMVIFSADPNPPGTREAVEKVQDQLTLDGAEVIYSEIQDNLHVSGHGTRGDLMTIASVVKPQFFVPLGGTVTKMRAYTHMVEELGYDPSTVFEQLEGETVIFENGKAQRGDRLEIKRVLIEGINASEVQPIVVKDREVLSSEGVLLILVPRSSETKQVIGKVDVVTRGFVYAKEAGELVGSTKSIANKVISQNAEKVAEWGFVKSKIEREVERFLEKKTGRRPMVIVHSLLI</sequence>
<name>A0A1F4USI9_UNCKA</name>
<dbReference type="Pfam" id="PF22505">
    <property type="entry name" value="RNase_J_b_CASP"/>
    <property type="match status" value="1"/>
</dbReference>
<dbReference type="Proteomes" id="UP000176608">
    <property type="component" value="Unassembled WGS sequence"/>
</dbReference>
<evidence type="ECO:0000256" key="3">
    <source>
        <dbReference type="ARBA" id="ARBA00022839"/>
    </source>
</evidence>
<keyword evidence="2" id="KW-0540">Nuclease</keyword>
<dbReference type="CDD" id="cd07714">
    <property type="entry name" value="RNaseJ_MBL-fold"/>
    <property type="match status" value="1"/>
</dbReference>
<dbReference type="InterPro" id="IPR055132">
    <property type="entry name" value="RNase_J_b_CASP"/>
</dbReference>
<keyword evidence="4" id="KW-0694">RNA-binding</keyword>
<keyword evidence="3" id="KW-0378">Hydrolase</keyword>
<organism evidence="6 7">
    <name type="scientific">candidate division WWE3 bacterium RIFCSPHIGHO2_01_FULL_42_13</name>
    <dbReference type="NCBI Taxonomy" id="1802617"/>
    <lineage>
        <taxon>Bacteria</taxon>
        <taxon>Katanobacteria</taxon>
    </lineage>
</organism>
<protein>
    <recommendedName>
        <fullName evidence="5">Metallo-beta-lactamase domain-containing protein</fullName>
    </recommendedName>
</protein>
<dbReference type="EMBL" id="MEVA01000001">
    <property type="protein sequence ID" value="OGC47935.1"/>
    <property type="molecule type" value="Genomic_DNA"/>
</dbReference>
<evidence type="ECO:0000256" key="2">
    <source>
        <dbReference type="ARBA" id="ARBA00022722"/>
    </source>
</evidence>
<dbReference type="AlphaFoldDB" id="A0A1F4USI9"/>
<dbReference type="SUPFAM" id="SSF56281">
    <property type="entry name" value="Metallo-hydrolase/oxidoreductase"/>
    <property type="match status" value="1"/>
</dbReference>
<evidence type="ECO:0000256" key="1">
    <source>
        <dbReference type="ARBA" id="ARBA00022490"/>
    </source>
</evidence>
<dbReference type="Pfam" id="PF17770">
    <property type="entry name" value="RNase_J_C"/>
    <property type="match status" value="1"/>
</dbReference>
<dbReference type="Gene3D" id="3.40.50.10710">
    <property type="entry name" value="Metallo-hydrolase/oxidoreductase"/>
    <property type="match status" value="1"/>
</dbReference>
<evidence type="ECO:0000259" key="5">
    <source>
        <dbReference type="SMART" id="SM00849"/>
    </source>
</evidence>
<feature type="domain" description="Metallo-beta-lactamase" evidence="5">
    <location>
        <begin position="29"/>
        <end position="214"/>
    </location>
</feature>
<keyword evidence="1" id="KW-0963">Cytoplasm</keyword>
<keyword evidence="3" id="KW-0269">Exonuclease</keyword>
<evidence type="ECO:0000256" key="4">
    <source>
        <dbReference type="ARBA" id="ARBA00022884"/>
    </source>
</evidence>
<dbReference type="InterPro" id="IPR004613">
    <property type="entry name" value="RNase_J"/>
</dbReference>
<dbReference type="Pfam" id="PF00753">
    <property type="entry name" value="Lactamase_B"/>
    <property type="match status" value="1"/>
</dbReference>
<dbReference type="Gene3D" id="3.10.20.580">
    <property type="match status" value="1"/>
</dbReference>
<evidence type="ECO:0000313" key="7">
    <source>
        <dbReference type="Proteomes" id="UP000176608"/>
    </source>
</evidence>
<dbReference type="GO" id="GO:0046872">
    <property type="term" value="F:metal ion binding"/>
    <property type="evidence" value="ECO:0007669"/>
    <property type="project" value="InterPro"/>
</dbReference>
<dbReference type="NCBIfam" id="TIGR00649">
    <property type="entry name" value="MG423"/>
    <property type="match status" value="1"/>
</dbReference>
<dbReference type="PANTHER" id="PTHR43694:SF1">
    <property type="entry name" value="RIBONUCLEASE J"/>
    <property type="match status" value="1"/>
</dbReference>
<dbReference type="InterPro" id="IPR001279">
    <property type="entry name" value="Metallo-B-lactamas"/>
</dbReference>
<dbReference type="InterPro" id="IPR042173">
    <property type="entry name" value="RNase_J_2"/>
</dbReference>
<dbReference type="Gene3D" id="3.60.15.10">
    <property type="entry name" value="Ribonuclease Z/Hydroxyacylglutathione hydrolase-like"/>
    <property type="match status" value="1"/>
</dbReference>
<dbReference type="GO" id="GO:0003723">
    <property type="term" value="F:RNA binding"/>
    <property type="evidence" value="ECO:0007669"/>
    <property type="project" value="UniProtKB-KW"/>
</dbReference>
<evidence type="ECO:0000313" key="6">
    <source>
        <dbReference type="EMBL" id="OGC47935.1"/>
    </source>
</evidence>
<dbReference type="STRING" id="1802617.A2886_01615"/>